<feature type="transmembrane region" description="Helical" evidence="9">
    <location>
        <begin position="103"/>
        <end position="125"/>
    </location>
</feature>
<gene>
    <name evidence="11" type="ORF">SAMN04488050_109158</name>
</gene>
<dbReference type="STRING" id="311180.SAMN04488050_109158"/>
<keyword evidence="7 9" id="KW-0472">Membrane</keyword>
<evidence type="ECO:0000256" key="9">
    <source>
        <dbReference type="RuleBase" id="RU369079"/>
    </source>
</evidence>
<protein>
    <recommendedName>
        <fullName evidence="9">TRAP transporter small permease protein</fullName>
    </recommendedName>
</protein>
<organism evidence="11 12">
    <name type="scientific">Alloyangia pacifica</name>
    <dbReference type="NCBI Taxonomy" id="311180"/>
    <lineage>
        <taxon>Bacteria</taxon>
        <taxon>Pseudomonadati</taxon>
        <taxon>Pseudomonadota</taxon>
        <taxon>Alphaproteobacteria</taxon>
        <taxon>Rhodobacterales</taxon>
        <taxon>Roseobacteraceae</taxon>
        <taxon>Alloyangia</taxon>
    </lineage>
</organism>
<keyword evidence="4 9" id="KW-0997">Cell inner membrane</keyword>
<evidence type="ECO:0000313" key="12">
    <source>
        <dbReference type="Proteomes" id="UP000199392"/>
    </source>
</evidence>
<feature type="domain" description="Tripartite ATP-independent periplasmic transporters DctQ component" evidence="10">
    <location>
        <begin position="43"/>
        <end position="200"/>
    </location>
</feature>
<dbReference type="EMBL" id="FOZW01000009">
    <property type="protein sequence ID" value="SFT06950.1"/>
    <property type="molecule type" value="Genomic_DNA"/>
</dbReference>
<dbReference type="PANTHER" id="PTHR35011:SF2">
    <property type="entry name" value="2,3-DIKETO-L-GULONATE TRAP TRANSPORTER SMALL PERMEASE PROTEIN YIAM"/>
    <property type="match status" value="1"/>
</dbReference>
<dbReference type="OrthoDB" id="7843639at2"/>
<evidence type="ECO:0000256" key="2">
    <source>
        <dbReference type="ARBA" id="ARBA00022448"/>
    </source>
</evidence>
<dbReference type="AlphaFoldDB" id="A0A1I6UZV6"/>
<name>A0A1I6UZV6_9RHOB</name>
<dbReference type="GO" id="GO:0005886">
    <property type="term" value="C:plasma membrane"/>
    <property type="evidence" value="ECO:0007669"/>
    <property type="project" value="UniProtKB-SubCell"/>
</dbReference>
<evidence type="ECO:0000256" key="7">
    <source>
        <dbReference type="ARBA" id="ARBA00023136"/>
    </source>
</evidence>
<evidence type="ECO:0000313" key="11">
    <source>
        <dbReference type="EMBL" id="SFT06950.1"/>
    </source>
</evidence>
<evidence type="ECO:0000256" key="3">
    <source>
        <dbReference type="ARBA" id="ARBA00022475"/>
    </source>
</evidence>
<dbReference type="GO" id="GO:0022857">
    <property type="term" value="F:transmembrane transporter activity"/>
    <property type="evidence" value="ECO:0007669"/>
    <property type="project" value="UniProtKB-UniRule"/>
</dbReference>
<comment type="subunit">
    <text evidence="9">The complex comprises the extracytoplasmic solute receptor protein and the two transmembrane proteins.</text>
</comment>
<dbReference type="GO" id="GO:0015740">
    <property type="term" value="P:C4-dicarboxylate transport"/>
    <property type="evidence" value="ECO:0007669"/>
    <property type="project" value="TreeGrafter"/>
</dbReference>
<evidence type="ECO:0000256" key="5">
    <source>
        <dbReference type="ARBA" id="ARBA00022692"/>
    </source>
</evidence>
<keyword evidence="6 9" id="KW-1133">Transmembrane helix</keyword>
<evidence type="ECO:0000256" key="6">
    <source>
        <dbReference type="ARBA" id="ARBA00022989"/>
    </source>
</evidence>
<evidence type="ECO:0000259" key="10">
    <source>
        <dbReference type="Pfam" id="PF04290"/>
    </source>
</evidence>
<dbReference type="PANTHER" id="PTHR35011">
    <property type="entry name" value="2,3-DIKETO-L-GULONATE TRAP TRANSPORTER SMALL PERMEASE PROTEIN YIAM"/>
    <property type="match status" value="1"/>
</dbReference>
<keyword evidence="3" id="KW-1003">Cell membrane</keyword>
<comment type="subcellular location">
    <subcellularLocation>
        <location evidence="1 9">Cell inner membrane</location>
        <topology evidence="1 9">Multi-pass membrane protein</topology>
    </subcellularLocation>
</comment>
<comment type="similarity">
    <text evidence="8 9">Belongs to the TRAP transporter small permease family.</text>
</comment>
<dbReference type="RefSeq" id="WP_092429448.1">
    <property type="nucleotide sequence ID" value="NZ_FNCL01000014.1"/>
</dbReference>
<feature type="transmembrane region" description="Helical" evidence="9">
    <location>
        <begin position="38"/>
        <end position="57"/>
    </location>
</feature>
<dbReference type="Pfam" id="PF04290">
    <property type="entry name" value="DctQ"/>
    <property type="match status" value="1"/>
</dbReference>
<feature type="transmembrane region" description="Helical" evidence="9">
    <location>
        <begin position="175"/>
        <end position="193"/>
    </location>
</feature>
<reference evidence="12" key="1">
    <citation type="submission" date="2016-10" db="EMBL/GenBank/DDBJ databases">
        <authorList>
            <person name="Varghese N."/>
            <person name="Submissions S."/>
        </authorList>
    </citation>
    <scope>NUCLEOTIDE SEQUENCE [LARGE SCALE GENOMIC DNA]</scope>
    <source>
        <strain evidence="12">DSM 26894</strain>
    </source>
</reference>
<comment type="function">
    <text evidence="9">Part of the tripartite ATP-independent periplasmic (TRAP) transport system.</text>
</comment>
<dbReference type="InterPro" id="IPR055348">
    <property type="entry name" value="DctQ"/>
</dbReference>
<sequence length="228" mass="25631">MSAYWPFFALLALVVVIHLVERARPGLVVMVEERILTLILAGMVLISFAQVVARYAFNSGWTGALDLTRVMFAWLILFGMSYGLKTGLHLGVDVVIRLLPRRLFRICATLGALAVFFYAVILLSADWLSIFGGQARGGAVFYWQRFFNSGLGMEMLRWPEWMSQMFGLDERVPRWLAYLILPVGLALLAYRALEASWQIATNQREAIIAGHEAEQLVADNRNSVSAED</sequence>
<dbReference type="Proteomes" id="UP000199392">
    <property type="component" value="Unassembled WGS sequence"/>
</dbReference>
<proteinExistence type="inferred from homology"/>
<dbReference type="InterPro" id="IPR007387">
    <property type="entry name" value="TRAP_DctQ"/>
</dbReference>
<evidence type="ECO:0000256" key="8">
    <source>
        <dbReference type="ARBA" id="ARBA00038436"/>
    </source>
</evidence>
<accession>A0A1I6UZV6</accession>
<keyword evidence="12" id="KW-1185">Reference proteome</keyword>
<keyword evidence="2 9" id="KW-0813">Transport</keyword>
<evidence type="ECO:0000256" key="1">
    <source>
        <dbReference type="ARBA" id="ARBA00004429"/>
    </source>
</evidence>
<feature type="transmembrane region" description="Helical" evidence="9">
    <location>
        <begin position="64"/>
        <end position="83"/>
    </location>
</feature>
<evidence type="ECO:0000256" key="4">
    <source>
        <dbReference type="ARBA" id="ARBA00022519"/>
    </source>
</evidence>
<keyword evidence="5 9" id="KW-0812">Transmembrane</keyword>